<name>A0ABR8D0Z5_9NOST</name>
<accession>A0ABR8D0Z5</accession>
<organism evidence="2 3">
    <name type="scientific">Anabaena azotica FACHB-119</name>
    <dbReference type="NCBI Taxonomy" id="947527"/>
    <lineage>
        <taxon>Bacteria</taxon>
        <taxon>Bacillati</taxon>
        <taxon>Cyanobacteriota</taxon>
        <taxon>Cyanophyceae</taxon>
        <taxon>Nostocales</taxon>
        <taxon>Nostocaceae</taxon>
        <taxon>Anabaena</taxon>
        <taxon>Anabaena azotica</taxon>
    </lineage>
</organism>
<sequence length="221" mass="22369">MKLARNSALVGAAIAAFSILASTSPAHALTFSFSLPNNIGSESGTVTGTLVLPDTISTATAAASSLTITNAPGALSIFNGLQLIGNSNYSVQVNSFTYNSTSVTGTDLLVTSNTQSFNGNYLAFRFRLGDSTFPRNLFAASSSNDSFNIASGGTLASPSVINNNPAQVTFVPVSTAVPFDIPGGATIPALGGLLALGAMRKAKKNLAAKTAIANSVTATIN</sequence>
<feature type="chain" id="PRO_5046814928" evidence="1">
    <location>
        <begin position="29"/>
        <end position="221"/>
    </location>
</feature>
<keyword evidence="3" id="KW-1185">Reference proteome</keyword>
<keyword evidence="1" id="KW-0732">Signal</keyword>
<feature type="signal peptide" evidence="1">
    <location>
        <begin position="1"/>
        <end position="28"/>
    </location>
</feature>
<proteinExistence type="predicted"/>
<reference evidence="2 3" key="1">
    <citation type="journal article" date="2020" name="ISME J.">
        <title>Comparative genomics reveals insights into cyanobacterial evolution and habitat adaptation.</title>
        <authorList>
            <person name="Chen M.Y."/>
            <person name="Teng W.K."/>
            <person name="Zhao L."/>
            <person name="Hu C.X."/>
            <person name="Zhou Y.K."/>
            <person name="Han B.P."/>
            <person name="Song L.R."/>
            <person name="Shu W.S."/>
        </authorList>
    </citation>
    <scope>NUCLEOTIDE SEQUENCE [LARGE SCALE GENOMIC DNA]</scope>
    <source>
        <strain evidence="2 3">FACHB-119</strain>
    </source>
</reference>
<dbReference type="EMBL" id="JACJSG010000008">
    <property type="protein sequence ID" value="MBD2500404.1"/>
    <property type="molecule type" value="Genomic_DNA"/>
</dbReference>
<comment type="caution">
    <text evidence="2">The sequence shown here is derived from an EMBL/GenBank/DDBJ whole genome shotgun (WGS) entry which is preliminary data.</text>
</comment>
<evidence type="ECO:0000313" key="2">
    <source>
        <dbReference type="EMBL" id="MBD2500404.1"/>
    </source>
</evidence>
<dbReference type="RefSeq" id="WP_190469131.1">
    <property type="nucleotide sequence ID" value="NZ_JACJSG010000008.1"/>
</dbReference>
<gene>
    <name evidence="2" type="ORF">H6G83_07185</name>
</gene>
<protein>
    <submittedName>
        <fullName evidence="2">Uncharacterized protein</fullName>
    </submittedName>
</protein>
<evidence type="ECO:0000313" key="3">
    <source>
        <dbReference type="Proteomes" id="UP000661112"/>
    </source>
</evidence>
<evidence type="ECO:0000256" key="1">
    <source>
        <dbReference type="SAM" id="SignalP"/>
    </source>
</evidence>
<dbReference type="Proteomes" id="UP000661112">
    <property type="component" value="Unassembled WGS sequence"/>
</dbReference>